<reference evidence="3" key="2">
    <citation type="submission" date="2016-05" db="EMBL/GenBank/DDBJ databases">
        <title>WGS assembly of Xenopus laevis.</title>
        <authorList>
            <person name="Session A."/>
            <person name="Uno Y."/>
            <person name="Kwon T."/>
            <person name="Chapman J."/>
            <person name="Toyoda A."/>
            <person name="Takahashi S."/>
            <person name="Fukui A."/>
            <person name="Hikosaka A."/>
            <person name="Putnam N."/>
            <person name="Stites J."/>
            <person name="Van Heeringen S."/>
            <person name="Quigley I."/>
            <person name="Heinz S."/>
            <person name="Hellsten U."/>
            <person name="Lyons J."/>
            <person name="Suzuki A."/>
            <person name="Kondo M."/>
            <person name="Ogino H."/>
            <person name="Ochi H."/>
            <person name="Bogdanovic O."/>
            <person name="Lister R."/>
            <person name="Georgiou G."/>
            <person name="Paranjpe S."/>
            <person name="Van Kruijsbergen I."/>
            <person name="Mozaffari S."/>
            <person name="Shu S."/>
            <person name="Schmutz J."/>
            <person name="Jenkins J."/>
            <person name="Grimwood J."/>
            <person name="Carlson J."/>
            <person name="Mitros T."/>
            <person name="Simakov O."/>
            <person name="Heald R."/>
            <person name="Miller K."/>
            <person name="Haudenschild C."/>
            <person name="Kuroki Y."/>
            <person name="Tanaka T."/>
            <person name="Michiue T."/>
            <person name="Watanabe M."/>
            <person name="Kinoshita T."/>
            <person name="Ohta Y."/>
            <person name="Mawaribuchi S."/>
            <person name="Suzuki Y."/>
            <person name="Haramoto Y."/>
            <person name="Yamamoto T."/>
            <person name="Takagi C."/>
            <person name="Kitzman J."/>
            <person name="Shendure J."/>
            <person name="Nakayama T."/>
            <person name="Izutsu Y."/>
            <person name="Robert J."/>
            <person name="Dichmann D."/>
            <person name="Flajnik M."/>
            <person name="Houston D."/>
            <person name="Marcotte E."/>
            <person name="Wallingford J."/>
            <person name="Ito Y."/>
            <person name="Asashima M."/>
            <person name="Ueno N."/>
            <person name="Matsuda Y."/>
            <person name="Jan Veenstra G."/>
            <person name="Fujiyama A."/>
            <person name="Harland R."/>
            <person name="Taira M."/>
            <person name="Rokhsar D.S."/>
        </authorList>
    </citation>
    <scope>NUCLEOTIDE SEQUENCE</scope>
    <source>
        <strain evidence="3">J</strain>
        <tissue evidence="3">Blood</tissue>
    </source>
</reference>
<name>A0A974DDJ8_XENLA</name>
<dbReference type="EMBL" id="CM004470">
    <property type="protein sequence ID" value="OCT90074.1"/>
    <property type="molecule type" value="Genomic_DNA"/>
</dbReference>
<feature type="compositionally biased region" description="Polar residues" evidence="1">
    <location>
        <begin position="1"/>
        <end position="11"/>
    </location>
</feature>
<feature type="compositionally biased region" description="Polar residues" evidence="1">
    <location>
        <begin position="29"/>
        <end position="48"/>
    </location>
</feature>
<evidence type="ECO:0000313" key="3">
    <source>
        <dbReference type="EMBL" id="OCT90074.1"/>
    </source>
</evidence>
<feature type="region of interest" description="Disordered" evidence="1">
    <location>
        <begin position="1"/>
        <end position="48"/>
    </location>
</feature>
<organism evidence="3 4">
    <name type="scientific">Xenopus laevis</name>
    <name type="common">African clawed frog</name>
    <dbReference type="NCBI Taxonomy" id="8355"/>
    <lineage>
        <taxon>Eukaryota</taxon>
        <taxon>Metazoa</taxon>
        <taxon>Chordata</taxon>
        <taxon>Craniata</taxon>
        <taxon>Vertebrata</taxon>
        <taxon>Euteleostomi</taxon>
        <taxon>Amphibia</taxon>
        <taxon>Batrachia</taxon>
        <taxon>Anura</taxon>
        <taxon>Pipoidea</taxon>
        <taxon>Pipidae</taxon>
        <taxon>Xenopodinae</taxon>
        <taxon>Xenopus</taxon>
        <taxon>Xenopus</taxon>
    </lineage>
</organism>
<dbReference type="AlphaFoldDB" id="A0A974DDJ8"/>
<evidence type="ECO:0000313" key="4">
    <source>
        <dbReference type="Proteomes" id="UP000694892"/>
    </source>
</evidence>
<dbReference type="EMBL" id="CM004470">
    <property type="protein sequence ID" value="OCT90067.1"/>
    <property type="molecule type" value="Genomic_DNA"/>
</dbReference>
<dbReference type="Proteomes" id="UP000694892">
    <property type="component" value="Chromosome 3L"/>
</dbReference>
<evidence type="ECO:0000313" key="2">
    <source>
        <dbReference type="EMBL" id="OCT90067.1"/>
    </source>
</evidence>
<reference evidence="4" key="1">
    <citation type="journal article" date="2016" name="Nature">
        <title>Genome evolution in the allotetraploid frog Xenopus laevis.</title>
        <authorList>
            <person name="Session A.M."/>
            <person name="Uno Y."/>
            <person name="Kwon T."/>
            <person name="Chapman J.A."/>
            <person name="Toyoda A."/>
            <person name="Takahashi S."/>
            <person name="Fukui A."/>
            <person name="Hikosaka A."/>
            <person name="Suzuki A."/>
            <person name="Kondo M."/>
            <person name="van Heeringen S.J."/>
            <person name="Quigley I."/>
            <person name="Heinz S."/>
            <person name="Ogino H."/>
            <person name="Ochi H."/>
            <person name="Hellsten U."/>
            <person name="Lyons J.B."/>
            <person name="Simakov O."/>
            <person name="Putnam N."/>
            <person name="Stites J."/>
            <person name="Kuroki Y."/>
            <person name="Tanaka T."/>
            <person name="Michiue T."/>
            <person name="Watanabe M."/>
            <person name="Bogdanovic O."/>
            <person name="Lister R."/>
            <person name="Georgiou G."/>
            <person name="Paranjpe S.S."/>
            <person name="van Kruijsbergen I."/>
            <person name="Shu S."/>
            <person name="Carlson J."/>
            <person name="Kinoshita T."/>
            <person name="Ohta Y."/>
            <person name="Mawaribuchi S."/>
            <person name="Jenkins J."/>
            <person name="Grimwood J."/>
            <person name="Schmutz J."/>
            <person name="Mitros T."/>
            <person name="Mozaffari S.V."/>
            <person name="Suzuki Y."/>
            <person name="Haramoto Y."/>
            <person name="Yamamoto T.S."/>
            <person name="Takagi C."/>
            <person name="Heald R."/>
            <person name="Miller K."/>
            <person name="Haudenschild C."/>
            <person name="Kitzman J."/>
            <person name="Nakayama T."/>
            <person name="Izutsu Y."/>
            <person name="Robert J."/>
            <person name="Fortriede J."/>
            <person name="Burns K."/>
            <person name="Lotay V."/>
            <person name="Karimi K."/>
            <person name="Yasuoka Y."/>
            <person name="Dichmann D.S."/>
            <person name="Flajnik M.F."/>
            <person name="Houston D.W."/>
            <person name="Shendure J."/>
            <person name="DuPasquier L."/>
            <person name="Vize P.D."/>
            <person name="Zorn A.M."/>
            <person name="Ito M."/>
            <person name="Marcotte E.M."/>
            <person name="Wallingford J.B."/>
            <person name="Ito Y."/>
            <person name="Asashima M."/>
            <person name="Ueno N."/>
            <person name="Matsuda Y."/>
            <person name="Veenstra G.J."/>
            <person name="Fujiyama A."/>
            <person name="Harland R.M."/>
            <person name="Taira M."/>
            <person name="Rokhsar D.S."/>
        </authorList>
    </citation>
    <scope>NUCLEOTIDE SEQUENCE [LARGE SCALE GENOMIC DNA]</scope>
    <source>
        <strain evidence="4">J</strain>
    </source>
</reference>
<evidence type="ECO:0000256" key="1">
    <source>
        <dbReference type="SAM" id="MobiDB-lite"/>
    </source>
</evidence>
<proteinExistence type="predicted"/>
<gene>
    <name evidence="2" type="ORF">XELAEV_18018682mg</name>
    <name evidence="3" type="ORF">XELAEV_18018689mg</name>
</gene>
<protein>
    <submittedName>
        <fullName evidence="3">Uncharacterized protein</fullName>
    </submittedName>
</protein>
<accession>A0A974DDJ8</accession>
<sequence length="120" mass="13408">MDKYLDNTSTMPPKAIKSTKPKDTKKSTGHTQQEAELDLQHSQTGPQLSSAEDLVQILGPLLDQKLASIKDSISEVLQEVTSHSQRLSEAEDHISSLEDEVGKQYSTDLVNTGYNLWYYI</sequence>